<feature type="domain" description="DUF447" evidence="2">
    <location>
        <begin position="126"/>
        <end position="177"/>
    </location>
</feature>
<evidence type="ECO:0000259" key="1">
    <source>
        <dbReference type="Pfam" id="PF04289"/>
    </source>
</evidence>
<dbReference type="EMBL" id="AP027142">
    <property type="protein sequence ID" value="BDV33526.1"/>
    <property type="molecule type" value="Genomic_DNA"/>
</dbReference>
<keyword evidence="4" id="KW-1185">Reference proteome</keyword>
<sequence length="196" mass="21549">MPLIHECVVTTLAAEGQPHVAPLGLIEEGGYWIAAPFRPSTTLSNLERNGKLTASFTDDARIFASLVTGVRNFPLTDVTGWPAPRLSAALAHAALEVERVEEDAMRPRFFCRVQHTESHRPFLGMNRARAAVLEAAILATRLDRLSREKIDSEIAYLKIAIDKTAGEDEREAWEMVMGKIAAHLEKAAAPSPTLPR</sequence>
<organism evidence="3 4">
    <name type="scientific">Methylocystis iwaonis</name>
    <dbReference type="NCBI Taxonomy" id="2885079"/>
    <lineage>
        <taxon>Bacteria</taxon>
        <taxon>Pseudomonadati</taxon>
        <taxon>Pseudomonadota</taxon>
        <taxon>Alphaproteobacteria</taxon>
        <taxon>Hyphomicrobiales</taxon>
        <taxon>Methylocystaceae</taxon>
        <taxon>Methylocystis</taxon>
    </lineage>
</organism>
<gene>
    <name evidence="3" type="ORF">SS37A_10550</name>
</gene>
<dbReference type="Proteomes" id="UP001317629">
    <property type="component" value="Chromosome"/>
</dbReference>
<dbReference type="Pfam" id="PF20766">
    <property type="entry name" value="DUF447_C"/>
    <property type="match status" value="1"/>
</dbReference>
<proteinExistence type="predicted"/>
<reference evidence="3 4" key="1">
    <citation type="journal article" date="2023" name="Int. J. Syst. Evol. Microbiol.">
        <title>Methylocystis iwaonis sp. nov., a type II methane-oxidizing bacterium from surface soil of a rice paddy field in Japan, and emended description of the genus Methylocystis (ex Whittenbury et al. 1970) Bowman et al. 1993.</title>
        <authorList>
            <person name="Kaise H."/>
            <person name="Sawadogo J.B."/>
            <person name="Alam M.S."/>
            <person name="Ueno C."/>
            <person name="Dianou D."/>
            <person name="Shinjo R."/>
            <person name="Asakawa S."/>
        </authorList>
    </citation>
    <scope>NUCLEOTIDE SEQUENCE [LARGE SCALE GENOMIC DNA]</scope>
    <source>
        <strain evidence="3 4">SS37A-Re</strain>
    </source>
</reference>
<feature type="domain" description="DUF447" evidence="1">
    <location>
        <begin position="6"/>
        <end position="119"/>
    </location>
</feature>
<protein>
    <recommendedName>
        <fullName evidence="5">DUF447 family protein</fullName>
    </recommendedName>
</protein>
<evidence type="ECO:0000313" key="4">
    <source>
        <dbReference type="Proteomes" id="UP001317629"/>
    </source>
</evidence>
<evidence type="ECO:0008006" key="5">
    <source>
        <dbReference type="Google" id="ProtNLM"/>
    </source>
</evidence>
<evidence type="ECO:0000313" key="3">
    <source>
        <dbReference type="EMBL" id="BDV33526.1"/>
    </source>
</evidence>
<dbReference type="Gene3D" id="1.20.58.290">
    <property type="entry name" value="Hypothetical membrane protein ta0354_69_121"/>
    <property type="match status" value="1"/>
</dbReference>
<evidence type="ECO:0000259" key="2">
    <source>
        <dbReference type="Pfam" id="PF20766"/>
    </source>
</evidence>
<dbReference type="SUPFAM" id="SSF50475">
    <property type="entry name" value="FMN-binding split barrel"/>
    <property type="match status" value="1"/>
</dbReference>
<dbReference type="InterPro" id="IPR012349">
    <property type="entry name" value="Split_barrel_FMN-bd"/>
</dbReference>
<accession>A0ABN6VEQ3</accession>
<dbReference type="InterPro" id="IPR049288">
    <property type="entry name" value="DUF447_C"/>
</dbReference>
<dbReference type="InterPro" id="IPR007386">
    <property type="entry name" value="DUF447_N"/>
</dbReference>
<name>A0ABN6VEQ3_9HYPH</name>
<dbReference type="RefSeq" id="WP_281930980.1">
    <property type="nucleotide sequence ID" value="NZ_AP027142.1"/>
</dbReference>
<dbReference type="Gene3D" id="2.30.110.10">
    <property type="entry name" value="Electron Transport, Fmn-binding Protein, Chain A"/>
    <property type="match status" value="1"/>
</dbReference>
<dbReference type="Pfam" id="PF04289">
    <property type="entry name" value="DUF447_N"/>
    <property type="match status" value="1"/>
</dbReference>